<dbReference type="AlphaFoldDB" id="A0A438D4G0"/>
<dbReference type="Proteomes" id="UP000288805">
    <property type="component" value="Unassembled WGS sequence"/>
</dbReference>
<reference evidence="2 3" key="1">
    <citation type="journal article" date="2018" name="PLoS Genet.">
        <title>Population sequencing reveals clonal diversity and ancestral inbreeding in the grapevine cultivar Chardonnay.</title>
        <authorList>
            <person name="Roach M.J."/>
            <person name="Johnson D.L."/>
            <person name="Bohlmann J."/>
            <person name="van Vuuren H.J."/>
            <person name="Jones S.J."/>
            <person name="Pretorius I.S."/>
            <person name="Schmidt S.A."/>
            <person name="Borneman A.R."/>
        </authorList>
    </citation>
    <scope>NUCLEOTIDE SEQUENCE [LARGE SCALE GENOMIC DNA]</scope>
    <source>
        <strain evidence="3">cv. Chardonnay</strain>
        <tissue evidence="2">Leaf</tissue>
    </source>
</reference>
<proteinExistence type="predicted"/>
<comment type="caution">
    <text evidence="2">The sequence shown here is derived from an EMBL/GenBank/DDBJ whole genome shotgun (WGS) entry which is preliminary data.</text>
</comment>
<sequence length="125" mass="14037">MRLHLTKEGKERGRVGRREEGRQRARERVANQLSKLKLSLECGMVKGVRLEKEEELKEGIGFYFKSMFEETQVRRPMVDLGLFGNLDSLDNEALEGSFSKEEVTKALSNLGGGKALGLDGFSLAF</sequence>
<name>A0A438D4G0_VITVI</name>
<feature type="region of interest" description="Disordered" evidence="1">
    <location>
        <begin position="1"/>
        <end position="26"/>
    </location>
</feature>
<evidence type="ECO:0000313" key="3">
    <source>
        <dbReference type="Proteomes" id="UP000288805"/>
    </source>
</evidence>
<organism evidence="2 3">
    <name type="scientific">Vitis vinifera</name>
    <name type="common">Grape</name>
    <dbReference type="NCBI Taxonomy" id="29760"/>
    <lineage>
        <taxon>Eukaryota</taxon>
        <taxon>Viridiplantae</taxon>
        <taxon>Streptophyta</taxon>
        <taxon>Embryophyta</taxon>
        <taxon>Tracheophyta</taxon>
        <taxon>Spermatophyta</taxon>
        <taxon>Magnoliopsida</taxon>
        <taxon>eudicotyledons</taxon>
        <taxon>Gunneridae</taxon>
        <taxon>Pentapetalae</taxon>
        <taxon>rosids</taxon>
        <taxon>Vitales</taxon>
        <taxon>Vitaceae</taxon>
        <taxon>Viteae</taxon>
        <taxon>Vitis</taxon>
    </lineage>
</organism>
<evidence type="ECO:0000313" key="2">
    <source>
        <dbReference type="EMBL" id="RVW30379.1"/>
    </source>
</evidence>
<protein>
    <submittedName>
        <fullName evidence="2">Uncharacterized protein</fullName>
    </submittedName>
</protein>
<dbReference type="EMBL" id="QGNW01001800">
    <property type="protein sequence ID" value="RVW30379.1"/>
    <property type="molecule type" value="Genomic_DNA"/>
</dbReference>
<accession>A0A438D4G0</accession>
<gene>
    <name evidence="2" type="ORF">CK203_097915</name>
</gene>
<evidence type="ECO:0000256" key="1">
    <source>
        <dbReference type="SAM" id="MobiDB-lite"/>
    </source>
</evidence>